<protein>
    <submittedName>
        <fullName evidence="5">Acetyl-CoA acetyltransferase</fullName>
    </submittedName>
</protein>
<dbReference type="InterPro" id="IPR016039">
    <property type="entry name" value="Thiolase-like"/>
</dbReference>
<dbReference type="RefSeq" id="WP_121806949.1">
    <property type="nucleotide sequence ID" value="NZ_RDBE01000010.1"/>
</dbReference>
<dbReference type="AlphaFoldDB" id="A0A3L8NVT4"/>
<dbReference type="PANTHER" id="PTHR18919:SF139">
    <property type="entry name" value="THIOLASE-LIKE PROTEIN TYPE 1 ADDITIONAL C-TERMINAL DOMAIN-CONTAINING PROTEIN"/>
    <property type="match status" value="1"/>
</dbReference>
<proteinExistence type="inferred from homology"/>
<evidence type="ECO:0000313" key="6">
    <source>
        <dbReference type="Proteomes" id="UP000281708"/>
    </source>
</evidence>
<keyword evidence="2 5" id="KW-0808">Transferase</keyword>
<dbReference type="Gene3D" id="2.40.50.840">
    <property type="match status" value="1"/>
</dbReference>
<dbReference type="Proteomes" id="UP000281708">
    <property type="component" value="Unassembled WGS sequence"/>
</dbReference>
<keyword evidence="3" id="KW-0012">Acyltransferase</keyword>
<dbReference type="Gene3D" id="3.40.47.10">
    <property type="match status" value="1"/>
</dbReference>
<evidence type="ECO:0000259" key="4">
    <source>
        <dbReference type="Pfam" id="PF18313"/>
    </source>
</evidence>
<evidence type="ECO:0000313" key="5">
    <source>
        <dbReference type="EMBL" id="RLV47446.1"/>
    </source>
</evidence>
<keyword evidence="6" id="KW-1185">Reference proteome</keyword>
<comment type="caution">
    <text evidence="5">The sequence shown here is derived from an EMBL/GenBank/DDBJ whole genome shotgun (WGS) entry which is preliminary data.</text>
</comment>
<feature type="domain" description="Thiolase-like protein type 1 additional C-terminal" evidence="4">
    <location>
        <begin position="415"/>
        <end position="487"/>
    </location>
</feature>
<organism evidence="5 6">
    <name type="scientific">Nocardioides mangrovicus</name>
    <dbReference type="NCBI Taxonomy" id="2478913"/>
    <lineage>
        <taxon>Bacteria</taxon>
        <taxon>Bacillati</taxon>
        <taxon>Actinomycetota</taxon>
        <taxon>Actinomycetes</taxon>
        <taxon>Propionibacteriales</taxon>
        <taxon>Nocardioidaceae</taxon>
        <taxon>Nocardioides</taxon>
    </lineage>
</organism>
<comment type="similarity">
    <text evidence="1">Belongs to the thiolase-like superfamily. Thiolase family.</text>
</comment>
<sequence>MSARDVVVIGVGQLRSNRYKDPAGAREPLDLVLEAARTAARDAGLTEAALAQLDAIGVVQVVSWAYDDVAGSVARGLGATHAKTFESGVGGHQPVAVLGDLAARIADGGAELALLCGGEAQSSLELLGAHQDPAAAAGWSHAPGGPVPFSRETGGTDAMWELGLVAPIRVYPLWENRLRYDLHQSFAESQSASAALYAGFSQVAADNPAAWNPQPVTAEEVAEVGPRNRMVCFPYPLLMNALNRVDQAAAVLLGSAEAADRLGLPAEGRVHVHATALDADCEDVLERASYSRAPGGERALDSALSLAEVSAAELDVVDLYSCFPVVPKLGRLHLNLDEELPLTATGGLTSFGGPHNDYSSHALVAVVHRLREGGGTGLVYAQGEYLTQHGATVLGTTPRPYAGTEATKEQHGPVPVDPTYTGPLTIETFTVEYDRGGAPARGFVLGRTPRGARTGLRVSSSDRATLEALVDSEAEAIGRTGRAVLDGDRRLFTLG</sequence>
<accession>A0A3L8NVT4</accession>
<reference evidence="5 6" key="1">
    <citation type="submission" date="2018-10" db="EMBL/GenBank/DDBJ databases">
        <title>Marmoricola sp. 4Q3S-7 whole genome shotgun sequence.</title>
        <authorList>
            <person name="Li F."/>
        </authorList>
    </citation>
    <scope>NUCLEOTIDE SEQUENCE [LARGE SCALE GENOMIC DNA]</scope>
    <source>
        <strain evidence="5 6">4Q3S-7</strain>
    </source>
</reference>
<evidence type="ECO:0000256" key="3">
    <source>
        <dbReference type="ARBA" id="ARBA00023315"/>
    </source>
</evidence>
<dbReference type="OrthoDB" id="4470569at2"/>
<dbReference type="Pfam" id="PF18313">
    <property type="entry name" value="TLP1_add_C"/>
    <property type="match status" value="1"/>
</dbReference>
<dbReference type="EMBL" id="RDBE01000010">
    <property type="protein sequence ID" value="RLV47446.1"/>
    <property type="molecule type" value="Genomic_DNA"/>
</dbReference>
<evidence type="ECO:0000256" key="2">
    <source>
        <dbReference type="ARBA" id="ARBA00022679"/>
    </source>
</evidence>
<name>A0A3L8NVT4_9ACTN</name>
<dbReference type="SUPFAM" id="SSF53901">
    <property type="entry name" value="Thiolase-like"/>
    <property type="match status" value="2"/>
</dbReference>
<dbReference type="InterPro" id="IPR040771">
    <property type="entry name" value="TLP1_add_C"/>
</dbReference>
<gene>
    <name evidence="5" type="ORF">D9V37_14680</name>
</gene>
<evidence type="ECO:0000256" key="1">
    <source>
        <dbReference type="ARBA" id="ARBA00010982"/>
    </source>
</evidence>
<dbReference type="GO" id="GO:0016746">
    <property type="term" value="F:acyltransferase activity"/>
    <property type="evidence" value="ECO:0007669"/>
    <property type="project" value="UniProtKB-KW"/>
</dbReference>
<dbReference type="PANTHER" id="PTHR18919">
    <property type="entry name" value="ACETYL-COA C-ACYLTRANSFERASE"/>
    <property type="match status" value="1"/>
</dbReference>